<keyword evidence="1" id="KW-0732">Signal</keyword>
<protein>
    <submittedName>
        <fullName evidence="2">Uncharacterized protein</fullName>
    </submittedName>
</protein>
<accession>A0AAJ0FFI2</accession>
<dbReference type="AlphaFoldDB" id="A0AAJ0FFI2"/>
<reference evidence="2" key="1">
    <citation type="submission" date="2023-06" db="EMBL/GenBank/DDBJ databases">
        <title>Genome-scale phylogeny and comparative genomics of the fungal order Sordariales.</title>
        <authorList>
            <consortium name="Lawrence Berkeley National Laboratory"/>
            <person name="Hensen N."/>
            <person name="Bonometti L."/>
            <person name="Westerberg I."/>
            <person name="Brannstrom I.O."/>
            <person name="Guillou S."/>
            <person name="Cros-Aarteil S."/>
            <person name="Calhoun S."/>
            <person name="Haridas S."/>
            <person name="Kuo A."/>
            <person name="Mondo S."/>
            <person name="Pangilinan J."/>
            <person name="Riley R."/>
            <person name="Labutti K."/>
            <person name="Andreopoulos B."/>
            <person name="Lipzen A."/>
            <person name="Chen C."/>
            <person name="Yanf M."/>
            <person name="Daum C."/>
            <person name="Ng V."/>
            <person name="Clum A."/>
            <person name="Steindorff A."/>
            <person name="Ohm R."/>
            <person name="Martin F."/>
            <person name="Silar P."/>
            <person name="Natvig D."/>
            <person name="Lalanne C."/>
            <person name="Gautier V."/>
            <person name="Ament-Velasquez S.L."/>
            <person name="Kruys A."/>
            <person name="Hutchinson M.I."/>
            <person name="Powell A.J."/>
            <person name="Barry K."/>
            <person name="Miller A.N."/>
            <person name="Grigoriev I.V."/>
            <person name="Debuchy R."/>
            <person name="Gladieux P."/>
            <person name="Thoren M.H."/>
            <person name="Johannesson H."/>
        </authorList>
    </citation>
    <scope>NUCLEOTIDE SEQUENCE</scope>
    <source>
        <strain evidence="2">PSN4</strain>
    </source>
</reference>
<comment type="caution">
    <text evidence="2">The sequence shown here is derived from an EMBL/GenBank/DDBJ whole genome shotgun (WGS) entry which is preliminary data.</text>
</comment>
<proteinExistence type="predicted"/>
<evidence type="ECO:0000256" key="1">
    <source>
        <dbReference type="SAM" id="SignalP"/>
    </source>
</evidence>
<evidence type="ECO:0000313" key="3">
    <source>
        <dbReference type="Proteomes" id="UP001239445"/>
    </source>
</evidence>
<evidence type="ECO:0000313" key="2">
    <source>
        <dbReference type="EMBL" id="KAK1759914.1"/>
    </source>
</evidence>
<organism evidence="2 3">
    <name type="scientific">Echria macrotheca</name>
    <dbReference type="NCBI Taxonomy" id="438768"/>
    <lineage>
        <taxon>Eukaryota</taxon>
        <taxon>Fungi</taxon>
        <taxon>Dikarya</taxon>
        <taxon>Ascomycota</taxon>
        <taxon>Pezizomycotina</taxon>
        <taxon>Sordariomycetes</taxon>
        <taxon>Sordariomycetidae</taxon>
        <taxon>Sordariales</taxon>
        <taxon>Schizotheciaceae</taxon>
        <taxon>Echria</taxon>
    </lineage>
</organism>
<feature type="chain" id="PRO_5042482531" evidence="1">
    <location>
        <begin position="19"/>
        <end position="124"/>
    </location>
</feature>
<feature type="signal peptide" evidence="1">
    <location>
        <begin position="1"/>
        <end position="18"/>
    </location>
</feature>
<sequence>MQFLSTTSLICLVAAVIGTPAPAPPQTLNLEHTSGVRLAARDKECWIIGKNKQSCVKSPNSWVEVGVLAPGARHGTTFGASCKKNGKKAWTGTNNKLFIYCPWYDCYVSEEYVDDDCKTGLPTC</sequence>
<gene>
    <name evidence="2" type="ORF">QBC47DRAFT_410620</name>
</gene>
<name>A0AAJ0FFI2_9PEZI</name>
<dbReference type="Proteomes" id="UP001239445">
    <property type="component" value="Unassembled WGS sequence"/>
</dbReference>
<keyword evidence="3" id="KW-1185">Reference proteome</keyword>
<dbReference type="EMBL" id="MU839828">
    <property type="protein sequence ID" value="KAK1759914.1"/>
    <property type="molecule type" value="Genomic_DNA"/>
</dbReference>